<comment type="similarity">
    <text evidence="1 5">Belongs to the CoaE family.</text>
</comment>
<dbReference type="Proteomes" id="UP000320593">
    <property type="component" value="Unassembled WGS sequence"/>
</dbReference>
<comment type="caution">
    <text evidence="7">The sequence shown here is derived from an EMBL/GenBank/DDBJ whole genome shotgun (WGS) entry which is preliminary data.</text>
</comment>
<evidence type="ECO:0000256" key="6">
    <source>
        <dbReference type="NCBIfam" id="TIGR00152"/>
    </source>
</evidence>
<keyword evidence="8" id="KW-1185">Reference proteome</keyword>
<dbReference type="AlphaFoldDB" id="A0A562SNE9"/>
<evidence type="ECO:0000256" key="1">
    <source>
        <dbReference type="ARBA" id="ARBA00009018"/>
    </source>
</evidence>
<comment type="catalytic activity">
    <reaction evidence="5">
        <text>3'-dephospho-CoA + ATP = ADP + CoA + H(+)</text>
        <dbReference type="Rhea" id="RHEA:18245"/>
        <dbReference type="ChEBI" id="CHEBI:15378"/>
        <dbReference type="ChEBI" id="CHEBI:30616"/>
        <dbReference type="ChEBI" id="CHEBI:57287"/>
        <dbReference type="ChEBI" id="CHEBI:57328"/>
        <dbReference type="ChEBI" id="CHEBI:456216"/>
        <dbReference type="EC" id="2.7.1.24"/>
    </reaction>
</comment>
<keyword evidence="2 5" id="KW-0547">Nucleotide-binding</keyword>
<dbReference type="CDD" id="cd02022">
    <property type="entry name" value="DPCK"/>
    <property type="match status" value="1"/>
</dbReference>
<dbReference type="UniPathway" id="UPA00241">
    <property type="reaction ID" value="UER00356"/>
</dbReference>
<dbReference type="RefSeq" id="WP_145345556.1">
    <property type="nucleotide sequence ID" value="NZ_SMLY01000080.1"/>
</dbReference>
<evidence type="ECO:0000256" key="3">
    <source>
        <dbReference type="ARBA" id="ARBA00022840"/>
    </source>
</evidence>
<dbReference type="GO" id="GO:0005524">
    <property type="term" value="F:ATP binding"/>
    <property type="evidence" value="ECO:0007669"/>
    <property type="project" value="UniProtKB-UniRule"/>
</dbReference>
<evidence type="ECO:0000313" key="8">
    <source>
        <dbReference type="Proteomes" id="UP000320593"/>
    </source>
</evidence>
<keyword evidence="5" id="KW-0963">Cytoplasm</keyword>
<dbReference type="SUPFAM" id="SSF52540">
    <property type="entry name" value="P-loop containing nucleoside triphosphate hydrolases"/>
    <property type="match status" value="1"/>
</dbReference>
<evidence type="ECO:0000313" key="7">
    <source>
        <dbReference type="EMBL" id="TWI82825.1"/>
    </source>
</evidence>
<keyword evidence="5" id="KW-0808">Transferase</keyword>
<keyword evidence="3 5" id="KW-0067">ATP-binding</keyword>
<dbReference type="PROSITE" id="PS51219">
    <property type="entry name" value="DPCK"/>
    <property type="match status" value="1"/>
</dbReference>
<evidence type="ECO:0000256" key="4">
    <source>
        <dbReference type="ARBA" id="ARBA00022993"/>
    </source>
</evidence>
<dbReference type="EMBL" id="VLLF01000008">
    <property type="protein sequence ID" value="TWI82825.1"/>
    <property type="molecule type" value="Genomic_DNA"/>
</dbReference>
<dbReference type="EC" id="2.7.1.24" evidence="5 6"/>
<dbReference type="OrthoDB" id="9812943at2"/>
<comment type="function">
    <text evidence="5">Catalyzes the phosphorylation of the 3'-hydroxyl group of dephosphocoenzyme A to form coenzyme A.</text>
</comment>
<dbReference type="NCBIfam" id="TIGR00152">
    <property type="entry name" value="dephospho-CoA kinase"/>
    <property type="match status" value="1"/>
</dbReference>
<dbReference type="GO" id="GO:0004140">
    <property type="term" value="F:dephospho-CoA kinase activity"/>
    <property type="evidence" value="ECO:0007669"/>
    <property type="project" value="UniProtKB-UniRule"/>
</dbReference>
<evidence type="ECO:0000256" key="2">
    <source>
        <dbReference type="ARBA" id="ARBA00022741"/>
    </source>
</evidence>
<gene>
    <name evidence="5" type="primary">coaE</name>
    <name evidence="7" type="ORF">JM93_03340</name>
</gene>
<dbReference type="InterPro" id="IPR027417">
    <property type="entry name" value="P-loop_NTPase"/>
</dbReference>
<protein>
    <recommendedName>
        <fullName evidence="5 6">Dephospho-CoA kinase</fullName>
        <ecNumber evidence="5 6">2.7.1.24</ecNumber>
    </recommendedName>
    <alternativeName>
        <fullName evidence="5">Dephosphocoenzyme A kinase</fullName>
    </alternativeName>
</protein>
<organism evidence="7 8">
    <name type="scientific">Roseibium hamelinense</name>
    <dbReference type="NCBI Taxonomy" id="150831"/>
    <lineage>
        <taxon>Bacteria</taxon>
        <taxon>Pseudomonadati</taxon>
        <taxon>Pseudomonadota</taxon>
        <taxon>Alphaproteobacteria</taxon>
        <taxon>Hyphomicrobiales</taxon>
        <taxon>Stappiaceae</taxon>
        <taxon>Roseibium</taxon>
    </lineage>
</organism>
<sequence length="194" mass="21215">MIRIGLTGSIGMGKSTTARMFAEQGVPVYDADASVHRLYEGAAVPLVEAQFPGTTADGKVDRKLLSEYVVGKPNEMKKLEAIIHPLVKQEENAFLANARKAERSAVVLDIPLLIESGALNRVDLIVVVTADPDIQKRRVMDRPGMTDQTFRAILSKQMPDAEKRRRAHFIIDTGLGIDAAQRAVKSILRAIAGR</sequence>
<keyword evidence="5 7" id="KW-0418">Kinase</keyword>
<feature type="binding site" evidence="5">
    <location>
        <begin position="11"/>
        <end position="16"/>
    </location>
    <ligand>
        <name>ATP</name>
        <dbReference type="ChEBI" id="CHEBI:30616"/>
    </ligand>
</feature>
<keyword evidence="4 5" id="KW-0173">Coenzyme A biosynthesis</keyword>
<dbReference type="PANTHER" id="PTHR10695:SF46">
    <property type="entry name" value="BIFUNCTIONAL COENZYME A SYNTHASE-RELATED"/>
    <property type="match status" value="1"/>
</dbReference>
<dbReference type="GO" id="GO:0015937">
    <property type="term" value="P:coenzyme A biosynthetic process"/>
    <property type="evidence" value="ECO:0007669"/>
    <property type="project" value="UniProtKB-UniRule"/>
</dbReference>
<dbReference type="Pfam" id="PF01121">
    <property type="entry name" value="CoaE"/>
    <property type="match status" value="1"/>
</dbReference>
<comment type="subcellular location">
    <subcellularLocation>
        <location evidence="5">Cytoplasm</location>
    </subcellularLocation>
</comment>
<evidence type="ECO:0000256" key="5">
    <source>
        <dbReference type="HAMAP-Rule" id="MF_00376"/>
    </source>
</evidence>
<dbReference type="Gene3D" id="3.40.50.300">
    <property type="entry name" value="P-loop containing nucleotide triphosphate hydrolases"/>
    <property type="match status" value="1"/>
</dbReference>
<name>A0A562SNE9_9HYPH</name>
<accession>A0A562SNE9</accession>
<proteinExistence type="inferred from homology"/>
<reference evidence="7 8" key="1">
    <citation type="submission" date="2019-07" db="EMBL/GenBank/DDBJ databases">
        <title>Genomic Encyclopedia of Archaeal and Bacterial Type Strains, Phase II (KMG-II): from individual species to whole genera.</title>
        <authorList>
            <person name="Goeker M."/>
        </authorList>
    </citation>
    <scope>NUCLEOTIDE SEQUENCE [LARGE SCALE GENOMIC DNA]</scope>
    <source>
        <strain evidence="7 8">ATCC BAA-252</strain>
    </source>
</reference>
<dbReference type="HAMAP" id="MF_00376">
    <property type="entry name" value="Dephospho_CoA_kinase"/>
    <property type="match status" value="1"/>
</dbReference>
<dbReference type="InterPro" id="IPR001977">
    <property type="entry name" value="Depp_CoAkinase"/>
</dbReference>
<dbReference type="GO" id="GO:0005737">
    <property type="term" value="C:cytoplasm"/>
    <property type="evidence" value="ECO:0007669"/>
    <property type="project" value="UniProtKB-SubCell"/>
</dbReference>
<comment type="pathway">
    <text evidence="5">Cofactor biosynthesis; coenzyme A biosynthesis; CoA from (R)-pantothenate: step 5/5.</text>
</comment>
<dbReference type="PANTHER" id="PTHR10695">
    <property type="entry name" value="DEPHOSPHO-COA KINASE-RELATED"/>
    <property type="match status" value="1"/>
</dbReference>